<dbReference type="Gene3D" id="2.170.130.10">
    <property type="entry name" value="TonB-dependent receptor, plug domain"/>
    <property type="match status" value="1"/>
</dbReference>
<evidence type="ECO:0000256" key="5">
    <source>
        <dbReference type="ARBA" id="ARBA00022692"/>
    </source>
</evidence>
<feature type="domain" description="TonB-dependent receptor plug" evidence="16">
    <location>
        <begin position="141"/>
        <end position="251"/>
    </location>
</feature>
<keyword evidence="18" id="KW-1185">Reference proteome</keyword>
<evidence type="ECO:0000256" key="13">
    <source>
        <dbReference type="RuleBase" id="RU003357"/>
    </source>
</evidence>
<keyword evidence="11 12" id="KW-0998">Cell outer membrane</keyword>
<dbReference type="Pfam" id="PF00593">
    <property type="entry name" value="TonB_dep_Rec_b-barrel"/>
    <property type="match status" value="1"/>
</dbReference>
<dbReference type="BioCyc" id="CAULO:CC2149-MONOMER"/>
<dbReference type="HOGENOM" id="CLU_017621_1_0_5"/>
<dbReference type="PANTHER" id="PTHR32552">
    <property type="entry name" value="FERRICHROME IRON RECEPTOR-RELATED"/>
    <property type="match status" value="1"/>
</dbReference>
<keyword evidence="6" id="KW-0732">Signal</keyword>
<dbReference type="PIR" id="D87515">
    <property type="entry name" value="D87515"/>
</dbReference>
<keyword evidence="2 12" id="KW-0813">Transport</keyword>
<comment type="similarity">
    <text evidence="12 13">Belongs to the TonB-dependent receptor family.</text>
</comment>
<keyword evidence="5 12" id="KW-0812">Transmembrane</keyword>
<evidence type="ECO:0000256" key="2">
    <source>
        <dbReference type="ARBA" id="ARBA00022448"/>
    </source>
</evidence>
<organism evidence="17 18">
    <name type="scientific">Caulobacter vibrioides (strain ATCC 19089 / CIP 103742 / CB 15)</name>
    <name type="common">Caulobacter crescentus</name>
    <dbReference type="NCBI Taxonomy" id="190650"/>
    <lineage>
        <taxon>Bacteria</taxon>
        <taxon>Pseudomonadati</taxon>
        <taxon>Pseudomonadota</taxon>
        <taxon>Alphaproteobacteria</taxon>
        <taxon>Caulobacterales</taxon>
        <taxon>Caulobacteraceae</taxon>
        <taxon>Caulobacter</taxon>
    </lineage>
</organism>
<evidence type="ECO:0000256" key="14">
    <source>
        <dbReference type="SAM" id="MobiDB-lite"/>
    </source>
</evidence>
<keyword evidence="17" id="KW-0675">Receptor</keyword>
<feature type="compositionally biased region" description="Basic and acidic residues" evidence="14">
    <location>
        <begin position="48"/>
        <end position="57"/>
    </location>
</feature>
<dbReference type="eggNOG" id="COG4774">
    <property type="taxonomic scope" value="Bacteria"/>
</dbReference>
<evidence type="ECO:0000259" key="16">
    <source>
        <dbReference type="Pfam" id="PF07715"/>
    </source>
</evidence>
<dbReference type="KEGG" id="ccr:CC_2149"/>
<sequence length="856" mass="92458">MYCCAMRLAISLGRKFRGLGAEIAVRRPSRNRPRTYGVGSRPGAVTNRSHECRKPDTEASPWRRHALLAEPLADVSQRRDKGDASMKNHLLLGAAASALLIVAAPAFAADTTADAAPIATNAAPADNSVVDAVVIIGQGQSRQVQTLSNEAIGLQAAGTSALKAIDMLPGVTFQSADAFGSYEWSTRISIRGFNQNQLGFTLDGVPLGDMSYGNHNGLHISRAIASENIGRVELAQGAGALGVASTSNLGGTLQFFSRDPSEAMGGEINATAGSDNMHRLFGRFDTGAIKQLGGLRGYVSVADQKSDKWKGGGEQKQRQYDAKLVMPLGERGDLTGFYHRSERREQDYQDLSFDMIKRLGRDWDNTQPNWGLAVAAARAYNTPGATLPAPFMTVDDAYYAGAGVRNDDLYGAKLNLDLTDKVTFNATAYQHKNEGQGLWYTPYVVSPGFGTAGSNAAPLSIRTTEYDIDRGGLTAGLSIDLGAHRVSGGLWREVNNFNQARRFYAETAAAPSRNPLDFQENPFFTQWQYAFETKTTTGHIEDEWTLSDALKVNFGFKAIKVENTVKTIVGNPLAGTIESKDNFLPQVGFVYKATPDFEVFGGYTENMGAYVSAATSGPFASQNQARVDYITQTLDPESSKTFELGGRYRTERFQGVAAVYHVTFDNRLLAVAQGSSIQGNAPVLSNVGSVETKGVELAGTYRLSDAWSLYGAYTYNDSQYENDVVAQDGTVRARTKGKTVVNTPKNIFKGEIAFDQAGFFAKLGVAYTGERYYTYENIGGLAPSTTVADLTLGYRFEGEGWAKGTQIQINVTNLTDEDYISTIGSGGLVNSDPTGTAQTVLTAPPRQVYLSIKKSF</sequence>
<evidence type="ECO:0000259" key="15">
    <source>
        <dbReference type="Pfam" id="PF00593"/>
    </source>
</evidence>
<dbReference type="EnsemblBacteria" id="AAK24120">
    <property type="protein sequence ID" value="AAK24120"/>
    <property type="gene ID" value="CC_2149"/>
</dbReference>
<name>Q9A6E5_CAUVC</name>
<accession>Q9A6E5</accession>
<evidence type="ECO:0000256" key="11">
    <source>
        <dbReference type="ARBA" id="ARBA00023237"/>
    </source>
</evidence>
<evidence type="ECO:0000256" key="9">
    <source>
        <dbReference type="ARBA" id="ARBA00023077"/>
    </source>
</evidence>
<keyword evidence="8" id="KW-0406">Ion transport</keyword>
<dbReference type="SUPFAM" id="SSF56935">
    <property type="entry name" value="Porins"/>
    <property type="match status" value="1"/>
</dbReference>
<dbReference type="InterPro" id="IPR037066">
    <property type="entry name" value="Plug_dom_sf"/>
</dbReference>
<keyword evidence="7" id="KW-0408">Iron</keyword>
<dbReference type="PANTHER" id="PTHR32552:SF89">
    <property type="entry name" value="CATECHOLATE SIDEROPHORE RECEPTOR FIU"/>
    <property type="match status" value="1"/>
</dbReference>
<dbReference type="SMR" id="Q9A6E5"/>
<keyword evidence="4" id="KW-0410">Iron transport</keyword>
<evidence type="ECO:0000256" key="4">
    <source>
        <dbReference type="ARBA" id="ARBA00022496"/>
    </source>
</evidence>
<proteinExistence type="inferred from homology"/>
<dbReference type="STRING" id="190650.CC_2149"/>
<evidence type="ECO:0000256" key="3">
    <source>
        <dbReference type="ARBA" id="ARBA00022452"/>
    </source>
</evidence>
<evidence type="ECO:0000256" key="10">
    <source>
        <dbReference type="ARBA" id="ARBA00023136"/>
    </source>
</evidence>
<protein>
    <submittedName>
        <fullName evidence="17">TonB-dependent receptor</fullName>
    </submittedName>
</protein>
<dbReference type="InterPro" id="IPR012910">
    <property type="entry name" value="Plug_dom"/>
</dbReference>
<evidence type="ECO:0000256" key="6">
    <source>
        <dbReference type="ARBA" id="ARBA00022729"/>
    </source>
</evidence>
<dbReference type="PATRIC" id="fig|190650.5.peg.2169"/>
<reference evidence="17 18" key="1">
    <citation type="journal article" date="2001" name="Proc. Natl. Acad. Sci. U.S.A.">
        <title>Complete genome sequence of Caulobacter crescentus.</title>
        <authorList>
            <person name="Nierman W.C."/>
            <person name="Feldblyum T.V."/>
            <person name="Laub M.T."/>
            <person name="Paulsen I.T."/>
            <person name="Nelson K.E."/>
            <person name="Eisen J.A."/>
            <person name="Heidelberg J.F."/>
            <person name="Alley M.R."/>
            <person name="Ohta N."/>
            <person name="Maddock J.R."/>
            <person name="Potocka I."/>
            <person name="Nelson W.C."/>
            <person name="Newton A."/>
            <person name="Stephens C."/>
            <person name="Phadke N.D."/>
            <person name="Ely B."/>
            <person name="DeBoy R.T."/>
            <person name="Dodson R.J."/>
            <person name="Durkin A.S."/>
            <person name="Gwinn M.L."/>
            <person name="Haft D.H."/>
            <person name="Kolonay J.F."/>
            <person name="Smit J."/>
            <person name="Craven M.B."/>
            <person name="Khouri H."/>
            <person name="Shetty J."/>
            <person name="Berry K."/>
            <person name="Utterback T."/>
            <person name="Tran K."/>
            <person name="Wolf A."/>
            <person name="Vamathevan J."/>
            <person name="Ermolaeva M."/>
            <person name="White O."/>
            <person name="Salzberg S.L."/>
            <person name="Venter J.C."/>
            <person name="Shapiro L."/>
            <person name="Fraser C.M."/>
        </authorList>
    </citation>
    <scope>NUCLEOTIDE SEQUENCE [LARGE SCALE GENOMIC DNA]</scope>
    <source>
        <strain evidence="18">ATCC 19089 / CB15</strain>
    </source>
</reference>
<comment type="subcellular location">
    <subcellularLocation>
        <location evidence="1 12">Cell outer membrane</location>
        <topology evidence="1 12">Multi-pass membrane protein</topology>
    </subcellularLocation>
</comment>
<evidence type="ECO:0000256" key="7">
    <source>
        <dbReference type="ARBA" id="ARBA00023004"/>
    </source>
</evidence>
<evidence type="ECO:0000313" key="18">
    <source>
        <dbReference type="Proteomes" id="UP000001816"/>
    </source>
</evidence>
<keyword evidence="10 12" id="KW-0472">Membrane</keyword>
<dbReference type="Proteomes" id="UP000001816">
    <property type="component" value="Chromosome"/>
</dbReference>
<dbReference type="Pfam" id="PF07715">
    <property type="entry name" value="Plug"/>
    <property type="match status" value="1"/>
</dbReference>
<keyword evidence="3 12" id="KW-1134">Transmembrane beta strand</keyword>
<dbReference type="PROSITE" id="PS52016">
    <property type="entry name" value="TONB_DEPENDENT_REC_3"/>
    <property type="match status" value="1"/>
</dbReference>
<feature type="domain" description="TonB-dependent receptor-like beta-barrel" evidence="15">
    <location>
        <begin position="350"/>
        <end position="814"/>
    </location>
</feature>
<dbReference type="InterPro" id="IPR036942">
    <property type="entry name" value="Beta-barrel_TonB_sf"/>
</dbReference>
<feature type="region of interest" description="Disordered" evidence="14">
    <location>
        <begin position="30"/>
        <end position="59"/>
    </location>
</feature>
<evidence type="ECO:0000313" key="17">
    <source>
        <dbReference type="EMBL" id="AAK24120.1"/>
    </source>
</evidence>
<dbReference type="GO" id="GO:0015344">
    <property type="term" value="F:siderophore uptake transmembrane transporter activity"/>
    <property type="evidence" value="ECO:0007669"/>
    <property type="project" value="TreeGrafter"/>
</dbReference>
<keyword evidence="9 13" id="KW-0798">TonB box</keyword>
<evidence type="ECO:0000256" key="8">
    <source>
        <dbReference type="ARBA" id="ARBA00023065"/>
    </source>
</evidence>
<evidence type="ECO:0000256" key="12">
    <source>
        <dbReference type="PROSITE-ProRule" id="PRU01360"/>
    </source>
</evidence>
<gene>
    <name evidence="17" type="ordered locus">CC_2149</name>
</gene>
<evidence type="ECO:0000256" key="1">
    <source>
        <dbReference type="ARBA" id="ARBA00004571"/>
    </source>
</evidence>
<dbReference type="InterPro" id="IPR000531">
    <property type="entry name" value="Beta-barrel_TonB"/>
</dbReference>
<dbReference type="AlphaFoldDB" id="Q9A6E5"/>
<dbReference type="CDD" id="cd01347">
    <property type="entry name" value="ligand_gated_channel"/>
    <property type="match status" value="1"/>
</dbReference>
<dbReference type="EMBL" id="AE005673">
    <property type="protein sequence ID" value="AAK24120.1"/>
    <property type="molecule type" value="Genomic_DNA"/>
</dbReference>
<dbReference type="InterPro" id="IPR039426">
    <property type="entry name" value="TonB-dep_rcpt-like"/>
</dbReference>
<dbReference type="Gene3D" id="2.40.170.20">
    <property type="entry name" value="TonB-dependent receptor, beta-barrel domain"/>
    <property type="match status" value="1"/>
</dbReference>
<dbReference type="GO" id="GO:0009279">
    <property type="term" value="C:cell outer membrane"/>
    <property type="evidence" value="ECO:0007669"/>
    <property type="project" value="UniProtKB-SubCell"/>
</dbReference>